<reference evidence="1" key="2">
    <citation type="submission" date="2023-01" db="EMBL/GenBank/DDBJ databases">
        <authorList>
            <person name="Petersen C."/>
        </authorList>
    </citation>
    <scope>NUCLEOTIDE SEQUENCE</scope>
    <source>
        <strain evidence="1">IBT 17514</strain>
    </source>
</reference>
<proteinExistence type="predicted"/>
<dbReference type="Pfam" id="PF13489">
    <property type="entry name" value="Methyltransf_23"/>
    <property type="match status" value="1"/>
</dbReference>
<dbReference type="Gene3D" id="3.40.50.150">
    <property type="entry name" value="Vaccinia Virus protein VP39"/>
    <property type="match status" value="1"/>
</dbReference>
<accession>A0AAD6HT46</accession>
<gene>
    <name evidence="1" type="ORF">N7493_002769</name>
</gene>
<dbReference type="PANTHER" id="PTHR43591:SF106">
    <property type="entry name" value="S-ADENOSYL-L-METHIONINE-DEPENDENT METHYLTRANSFERASE"/>
    <property type="match status" value="1"/>
</dbReference>
<dbReference type="EMBL" id="JAQJAN010000003">
    <property type="protein sequence ID" value="KAJ5733983.1"/>
    <property type="molecule type" value="Genomic_DNA"/>
</dbReference>
<dbReference type="GO" id="GO:0008168">
    <property type="term" value="F:methyltransferase activity"/>
    <property type="evidence" value="ECO:0007669"/>
    <property type="project" value="UniProtKB-KW"/>
</dbReference>
<keyword evidence="2" id="KW-1185">Reference proteome</keyword>
<dbReference type="SUPFAM" id="SSF53335">
    <property type="entry name" value="S-adenosyl-L-methionine-dependent methyltransferases"/>
    <property type="match status" value="1"/>
</dbReference>
<dbReference type="AlphaFoldDB" id="A0AAD6HT46"/>
<dbReference type="Proteomes" id="UP001215712">
    <property type="component" value="Unassembled WGS sequence"/>
</dbReference>
<dbReference type="InterPro" id="IPR029063">
    <property type="entry name" value="SAM-dependent_MTases_sf"/>
</dbReference>
<dbReference type="PANTHER" id="PTHR43591">
    <property type="entry name" value="METHYLTRANSFERASE"/>
    <property type="match status" value="1"/>
</dbReference>
<evidence type="ECO:0000313" key="1">
    <source>
        <dbReference type="EMBL" id="KAJ5733983.1"/>
    </source>
</evidence>
<organism evidence="1 2">
    <name type="scientific">Penicillium malachiteum</name>
    <dbReference type="NCBI Taxonomy" id="1324776"/>
    <lineage>
        <taxon>Eukaryota</taxon>
        <taxon>Fungi</taxon>
        <taxon>Dikarya</taxon>
        <taxon>Ascomycota</taxon>
        <taxon>Pezizomycotina</taxon>
        <taxon>Eurotiomycetes</taxon>
        <taxon>Eurotiomycetidae</taxon>
        <taxon>Eurotiales</taxon>
        <taxon>Aspergillaceae</taxon>
        <taxon>Penicillium</taxon>
    </lineage>
</organism>
<keyword evidence="1" id="KW-0489">Methyltransferase</keyword>
<reference evidence="1" key="1">
    <citation type="journal article" date="2023" name="IMA Fungus">
        <title>Comparative genomic study of the Penicillium genus elucidates a diverse pangenome and 15 lateral gene transfer events.</title>
        <authorList>
            <person name="Petersen C."/>
            <person name="Sorensen T."/>
            <person name="Nielsen M.R."/>
            <person name="Sondergaard T.E."/>
            <person name="Sorensen J.L."/>
            <person name="Fitzpatrick D.A."/>
            <person name="Frisvad J.C."/>
            <person name="Nielsen K.L."/>
        </authorList>
    </citation>
    <scope>NUCLEOTIDE SEQUENCE</scope>
    <source>
        <strain evidence="1">IBT 17514</strain>
    </source>
</reference>
<comment type="caution">
    <text evidence="1">The sequence shown here is derived from an EMBL/GenBank/DDBJ whole genome shotgun (WGS) entry which is preliminary data.</text>
</comment>
<keyword evidence="1" id="KW-0808">Transferase</keyword>
<sequence length="294" mass="33598">MLSSPVMSEPNLPRDIEVDPDVTVLPNDELEQDRLNILHHIFRLCLDGELTHTKLENPQKILDIGTGTGIWAIEIADEFPSAEVIGVDLSPIQPGWVPPNVLFIIDDVNQEWTFPSKTFDFIHFRGMGGSVESWPSFLRQCLDHLKPGGRIEVGDVRPRILCDDDSFPTDCYLRTWESEFYRLAKIQGRMWDLVPEMRELLEDAGFENVEYTPYALPIGTWPKDSKLKEIGKFFRAQLVDSAVEGYTLALFTRFGDYKPSECQVLLAQVRNELNSNKMHLYSLFAVFTGQKPFS</sequence>
<protein>
    <submittedName>
        <fullName evidence="1">S-adenosyl-L-methionine-dependent methyltransferase</fullName>
    </submittedName>
</protein>
<evidence type="ECO:0000313" key="2">
    <source>
        <dbReference type="Proteomes" id="UP001215712"/>
    </source>
</evidence>
<dbReference type="GO" id="GO:0032259">
    <property type="term" value="P:methylation"/>
    <property type="evidence" value="ECO:0007669"/>
    <property type="project" value="UniProtKB-KW"/>
</dbReference>
<dbReference type="CDD" id="cd02440">
    <property type="entry name" value="AdoMet_MTases"/>
    <property type="match status" value="1"/>
</dbReference>
<name>A0AAD6HT46_9EURO</name>